<keyword evidence="1" id="KW-0812">Transmembrane</keyword>
<name>A0A2P5C6W1_PARAD</name>
<keyword evidence="3" id="KW-1185">Reference proteome</keyword>
<accession>A0A2P5C6W1</accession>
<sequence>LNIYHCDQLRALPDGLKDITCLNELEISTGKNGNLKKRLREFLQRACAFAKNILEGTYFIKFNLFRWCYNLSCLFYLFFRTNIASLIYFN</sequence>
<evidence type="ECO:0000313" key="2">
    <source>
        <dbReference type="EMBL" id="PON56724.1"/>
    </source>
</evidence>
<evidence type="ECO:0000256" key="1">
    <source>
        <dbReference type="SAM" id="Phobius"/>
    </source>
</evidence>
<evidence type="ECO:0000313" key="3">
    <source>
        <dbReference type="Proteomes" id="UP000237105"/>
    </source>
</evidence>
<comment type="caution">
    <text evidence="2">The sequence shown here is derived from an EMBL/GenBank/DDBJ whole genome shotgun (WGS) entry which is preliminary data.</text>
</comment>
<proteinExistence type="predicted"/>
<feature type="transmembrane region" description="Helical" evidence="1">
    <location>
        <begin position="67"/>
        <end position="89"/>
    </location>
</feature>
<keyword evidence="1" id="KW-1133">Transmembrane helix</keyword>
<evidence type="ECO:0008006" key="4">
    <source>
        <dbReference type="Google" id="ProtNLM"/>
    </source>
</evidence>
<feature type="non-terminal residue" evidence="2">
    <location>
        <position position="1"/>
    </location>
</feature>
<keyword evidence="1" id="KW-0472">Membrane</keyword>
<reference evidence="3" key="1">
    <citation type="submission" date="2016-06" db="EMBL/GenBank/DDBJ databases">
        <title>Parallel loss of symbiosis genes in relatives of nitrogen-fixing non-legume Parasponia.</title>
        <authorList>
            <person name="Van Velzen R."/>
            <person name="Holmer R."/>
            <person name="Bu F."/>
            <person name="Rutten L."/>
            <person name="Van Zeijl A."/>
            <person name="Liu W."/>
            <person name="Santuari L."/>
            <person name="Cao Q."/>
            <person name="Sharma T."/>
            <person name="Shen D."/>
            <person name="Roswanjaya Y."/>
            <person name="Wardhani T."/>
            <person name="Kalhor M.S."/>
            <person name="Jansen J."/>
            <person name="Van den Hoogen J."/>
            <person name="Gungor B."/>
            <person name="Hartog M."/>
            <person name="Hontelez J."/>
            <person name="Verver J."/>
            <person name="Yang W.-C."/>
            <person name="Schijlen E."/>
            <person name="Repin R."/>
            <person name="Schilthuizen M."/>
            <person name="Schranz E."/>
            <person name="Heidstra R."/>
            <person name="Miyata K."/>
            <person name="Fedorova E."/>
            <person name="Kohlen W."/>
            <person name="Bisseling T."/>
            <person name="Smit S."/>
            <person name="Geurts R."/>
        </authorList>
    </citation>
    <scope>NUCLEOTIDE SEQUENCE [LARGE SCALE GENOMIC DNA]</scope>
    <source>
        <strain evidence="3">cv. WU1-14</strain>
    </source>
</reference>
<organism evidence="2 3">
    <name type="scientific">Parasponia andersonii</name>
    <name type="common">Sponia andersonii</name>
    <dbReference type="NCBI Taxonomy" id="3476"/>
    <lineage>
        <taxon>Eukaryota</taxon>
        <taxon>Viridiplantae</taxon>
        <taxon>Streptophyta</taxon>
        <taxon>Embryophyta</taxon>
        <taxon>Tracheophyta</taxon>
        <taxon>Spermatophyta</taxon>
        <taxon>Magnoliopsida</taxon>
        <taxon>eudicotyledons</taxon>
        <taxon>Gunneridae</taxon>
        <taxon>Pentapetalae</taxon>
        <taxon>rosids</taxon>
        <taxon>fabids</taxon>
        <taxon>Rosales</taxon>
        <taxon>Cannabaceae</taxon>
        <taxon>Parasponia</taxon>
    </lineage>
</organism>
<protein>
    <recommendedName>
        <fullName evidence="4">LRR domain containing protein</fullName>
    </recommendedName>
</protein>
<dbReference type="EMBL" id="JXTB01000168">
    <property type="protein sequence ID" value="PON56724.1"/>
    <property type="molecule type" value="Genomic_DNA"/>
</dbReference>
<dbReference type="AlphaFoldDB" id="A0A2P5C6W1"/>
<dbReference type="Proteomes" id="UP000237105">
    <property type="component" value="Unassembled WGS sequence"/>
</dbReference>
<dbReference type="OrthoDB" id="611536at2759"/>
<gene>
    <name evidence="2" type="ORF">PanWU01x14_179420</name>
</gene>